<evidence type="ECO:0000313" key="17">
    <source>
        <dbReference type="Proteomes" id="UP000247612"/>
    </source>
</evidence>
<dbReference type="Proteomes" id="UP000247612">
    <property type="component" value="Unassembled WGS sequence"/>
</dbReference>
<keyword evidence="9 13" id="KW-0418">Kinase</keyword>
<sequence length="293" mass="32281">MVRIKVPATTANIGPGFDSLGCALSLYAVIDFEETDAGLLIDGCEPAYQNEENLMVAAYDLTMKRLNMQRKGLHIRFHSDIPISRGLGSSAALLVAGSMAANVLHGNTLDKGEILDICNQIEGHPDNVAPAIYGGLTASLVEADKPYSVRYPINEQACFCVLIPNFQTSTHEARKILPAQVDFKDAVYNVSRTAVLCRALETWDEELLTIALNDRLHQPYRSQLIHEYDKIRQICLKHGAAAFFISGSGPTCIALSKHADFSKRLAEDLKQCRHLWQAIDLKADLKGVESEEI</sequence>
<feature type="domain" description="GHMP kinase C-terminal" evidence="15">
    <location>
        <begin position="205"/>
        <end position="269"/>
    </location>
</feature>
<dbReference type="PANTHER" id="PTHR20861">
    <property type="entry name" value="HOMOSERINE/4-DIPHOSPHOCYTIDYL-2-C-METHYL-D-ERYTHRITOL KINASE"/>
    <property type="match status" value="1"/>
</dbReference>
<dbReference type="Pfam" id="PF00288">
    <property type="entry name" value="GHMP_kinases_N"/>
    <property type="match status" value="1"/>
</dbReference>
<dbReference type="GO" id="GO:0004413">
    <property type="term" value="F:homoserine kinase activity"/>
    <property type="evidence" value="ECO:0007669"/>
    <property type="project" value="UniProtKB-UniRule"/>
</dbReference>
<dbReference type="HAMAP" id="MF_00384">
    <property type="entry name" value="Homoser_kinase"/>
    <property type="match status" value="1"/>
</dbReference>
<reference evidence="16 17" key="1">
    <citation type="submission" date="2018-05" db="EMBL/GenBank/DDBJ databases">
        <title>Genomic Encyclopedia of Type Strains, Phase IV (KMG-IV): sequencing the most valuable type-strain genomes for metagenomic binning, comparative biology and taxonomic classification.</title>
        <authorList>
            <person name="Goeker M."/>
        </authorList>
    </citation>
    <scope>NUCLEOTIDE SEQUENCE [LARGE SCALE GENOMIC DNA]</scope>
    <source>
        <strain evidence="16 17">JC118</strain>
    </source>
</reference>
<evidence type="ECO:0000256" key="3">
    <source>
        <dbReference type="ARBA" id="ARBA00012078"/>
    </source>
</evidence>
<dbReference type="InterPro" id="IPR000870">
    <property type="entry name" value="Homoserine_kinase"/>
</dbReference>
<dbReference type="InterPro" id="IPR006204">
    <property type="entry name" value="GHMP_kinase_N_dom"/>
</dbReference>
<dbReference type="PIRSF" id="PIRSF000676">
    <property type="entry name" value="Homoser_kin"/>
    <property type="match status" value="1"/>
</dbReference>
<dbReference type="UniPathway" id="UPA00050">
    <property type="reaction ID" value="UER00064"/>
</dbReference>
<evidence type="ECO:0000256" key="13">
    <source>
        <dbReference type="HAMAP-Rule" id="MF_00384"/>
    </source>
</evidence>
<keyword evidence="13" id="KW-0963">Cytoplasm</keyword>
<feature type="binding site" evidence="13">
    <location>
        <begin position="82"/>
        <end position="92"/>
    </location>
    <ligand>
        <name>ATP</name>
        <dbReference type="ChEBI" id="CHEBI:30616"/>
    </ligand>
</feature>
<dbReference type="GO" id="GO:0005737">
    <property type="term" value="C:cytoplasm"/>
    <property type="evidence" value="ECO:0007669"/>
    <property type="project" value="UniProtKB-SubCell"/>
</dbReference>
<dbReference type="STRING" id="1034346.GCA_000313565_02553"/>
<proteinExistence type="inferred from homology"/>
<evidence type="ECO:0000256" key="1">
    <source>
        <dbReference type="ARBA" id="ARBA00005015"/>
    </source>
</evidence>
<evidence type="ECO:0000256" key="10">
    <source>
        <dbReference type="ARBA" id="ARBA00022840"/>
    </source>
</evidence>
<evidence type="ECO:0000256" key="5">
    <source>
        <dbReference type="ARBA" id="ARBA00022605"/>
    </source>
</evidence>
<evidence type="ECO:0000256" key="8">
    <source>
        <dbReference type="ARBA" id="ARBA00022741"/>
    </source>
</evidence>
<dbReference type="GO" id="GO:0009088">
    <property type="term" value="P:threonine biosynthetic process"/>
    <property type="evidence" value="ECO:0007669"/>
    <property type="project" value="UniProtKB-UniRule"/>
</dbReference>
<dbReference type="SUPFAM" id="SSF55060">
    <property type="entry name" value="GHMP Kinase, C-terminal domain"/>
    <property type="match status" value="1"/>
</dbReference>
<dbReference type="NCBIfam" id="TIGR00191">
    <property type="entry name" value="thrB"/>
    <property type="match status" value="1"/>
</dbReference>
<dbReference type="RefSeq" id="WP_022938840.1">
    <property type="nucleotide sequence ID" value="NZ_CABKRQ010000006.1"/>
</dbReference>
<feature type="domain" description="GHMP kinase N-terminal" evidence="14">
    <location>
        <begin position="53"/>
        <end position="135"/>
    </location>
</feature>
<keyword evidence="7 13" id="KW-0791">Threonine biosynthesis</keyword>
<evidence type="ECO:0000259" key="15">
    <source>
        <dbReference type="Pfam" id="PF08544"/>
    </source>
</evidence>
<dbReference type="InterPro" id="IPR020568">
    <property type="entry name" value="Ribosomal_Su5_D2-typ_SF"/>
</dbReference>
<dbReference type="PRINTS" id="PR00958">
    <property type="entry name" value="HOMSERKINASE"/>
</dbReference>
<comment type="caution">
    <text evidence="16">The sequence shown here is derived from an EMBL/GenBank/DDBJ whole genome shotgun (WGS) entry which is preliminary data.</text>
</comment>
<dbReference type="SUPFAM" id="SSF54211">
    <property type="entry name" value="Ribosomal protein S5 domain 2-like"/>
    <property type="match status" value="1"/>
</dbReference>
<accession>A0A318KSU4</accession>
<dbReference type="InterPro" id="IPR006203">
    <property type="entry name" value="GHMP_knse_ATP-bd_CS"/>
</dbReference>
<dbReference type="AlphaFoldDB" id="A0A318KSU4"/>
<dbReference type="Gene3D" id="3.30.230.10">
    <property type="match status" value="1"/>
</dbReference>
<keyword evidence="10 13" id="KW-0067">ATP-binding</keyword>
<keyword evidence="5 13" id="KW-0028">Amino-acid biosynthesis</keyword>
<comment type="similarity">
    <text evidence="2 13">Belongs to the GHMP kinase family. Homoserine kinase subfamily.</text>
</comment>
<evidence type="ECO:0000256" key="7">
    <source>
        <dbReference type="ARBA" id="ARBA00022697"/>
    </source>
</evidence>
<name>A0A318KSU4_9FIRM</name>
<comment type="catalytic activity">
    <reaction evidence="11 13">
        <text>L-homoserine + ATP = O-phospho-L-homoserine + ADP + H(+)</text>
        <dbReference type="Rhea" id="RHEA:13985"/>
        <dbReference type="ChEBI" id="CHEBI:15378"/>
        <dbReference type="ChEBI" id="CHEBI:30616"/>
        <dbReference type="ChEBI" id="CHEBI:57476"/>
        <dbReference type="ChEBI" id="CHEBI:57590"/>
        <dbReference type="ChEBI" id="CHEBI:456216"/>
        <dbReference type="EC" id="2.7.1.39"/>
    </reaction>
</comment>
<dbReference type="EC" id="2.7.1.39" evidence="3 13"/>
<protein>
    <recommendedName>
        <fullName evidence="4 13">Homoserine kinase</fullName>
        <shortName evidence="13">HK</shortName>
        <shortName evidence="13">HSK</shortName>
        <ecNumber evidence="3 13">2.7.1.39</ecNumber>
    </recommendedName>
</protein>
<keyword evidence="6 13" id="KW-0808">Transferase</keyword>
<evidence type="ECO:0000256" key="9">
    <source>
        <dbReference type="ARBA" id="ARBA00022777"/>
    </source>
</evidence>
<comment type="function">
    <text evidence="12 13">Catalyzes the ATP-dependent phosphorylation of L-homoserine to L-homoserine phosphate.</text>
</comment>
<dbReference type="InterPro" id="IPR036554">
    <property type="entry name" value="GHMP_kinase_C_sf"/>
</dbReference>
<keyword evidence="17" id="KW-1185">Reference proteome</keyword>
<comment type="subcellular location">
    <subcellularLocation>
        <location evidence="13">Cytoplasm</location>
    </subcellularLocation>
</comment>
<dbReference type="OrthoDB" id="9769912at2"/>
<dbReference type="InterPro" id="IPR013750">
    <property type="entry name" value="GHMP_kinase_C_dom"/>
</dbReference>
<dbReference type="Pfam" id="PF08544">
    <property type="entry name" value="GHMP_kinases_C"/>
    <property type="match status" value="1"/>
</dbReference>
<keyword evidence="8 13" id="KW-0547">Nucleotide-binding</keyword>
<dbReference type="InterPro" id="IPR014721">
    <property type="entry name" value="Ribsml_uS5_D2-typ_fold_subgr"/>
</dbReference>
<evidence type="ECO:0000256" key="6">
    <source>
        <dbReference type="ARBA" id="ARBA00022679"/>
    </source>
</evidence>
<dbReference type="PANTHER" id="PTHR20861:SF1">
    <property type="entry name" value="HOMOSERINE KINASE"/>
    <property type="match status" value="1"/>
</dbReference>
<evidence type="ECO:0000313" key="16">
    <source>
        <dbReference type="EMBL" id="PXX80891.1"/>
    </source>
</evidence>
<evidence type="ECO:0000256" key="2">
    <source>
        <dbReference type="ARBA" id="ARBA00007370"/>
    </source>
</evidence>
<gene>
    <name evidence="13" type="primary">thrB</name>
    <name evidence="16" type="ORF">DES51_1029</name>
</gene>
<organism evidence="16 17">
    <name type="scientific">Dielma fastidiosa</name>
    <dbReference type="NCBI Taxonomy" id="1034346"/>
    <lineage>
        <taxon>Bacteria</taxon>
        <taxon>Bacillati</taxon>
        <taxon>Bacillota</taxon>
        <taxon>Erysipelotrichia</taxon>
        <taxon>Erysipelotrichales</taxon>
        <taxon>Erysipelotrichaceae</taxon>
        <taxon>Dielma</taxon>
    </lineage>
</organism>
<dbReference type="EMBL" id="QJKH01000002">
    <property type="protein sequence ID" value="PXX80891.1"/>
    <property type="molecule type" value="Genomic_DNA"/>
</dbReference>
<evidence type="ECO:0000256" key="11">
    <source>
        <dbReference type="ARBA" id="ARBA00049375"/>
    </source>
</evidence>
<evidence type="ECO:0000256" key="12">
    <source>
        <dbReference type="ARBA" id="ARBA00049954"/>
    </source>
</evidence>
<evidence type="ECO:0000256" key="4">
    <source>
        <dbReference type="ARBA" id="ARBA00017858"/>
    </source>
</evidence>
<comment type="pathway">
    <text evidence="1 13">Amino-acid biosynthesis; L-threonine biosynthesis; L-threonine from L-aspartate: step 4/5.</text>
</comment>
<dbReference type="GO" id="GO:0005524">
    <property type="term" value="F:ATP binding"/>
    <property type="evidence" value="ECO:0007669"/>
    <property type="project" value="UniProtKB-UniRule"/>
</dbReference>
<dbReference type="Gene3D" id="3.30.70.890">
    <property type="entry name" value="GHMP kinase, C-terminal domain"/>
    <property type="match status" value="1"/>
</dbReference>
<evidence type="ECO:0000259" key="14">
    <source>
        <dbReference type="Pfam" id="PF00288"/>
    </source>
</evidence>
<dbReference type="PROSITE" id="PS00627">
    <property type="entry name" value="GHMP_KINASES_ATP"/>
    <property type="match status" value="1"/>
</dbReference>